<keyword evidence="2" id="KW-0645">Protease</keyword>
<evidence type="ECO:0000313" key="10">
    <source>
        <dbReference type="EMBL" id="ETS86412.1"/>
    </source>
</evidence>
<evidence type="ECO:0000259" key="9">
    <source>
        <dbReference type="Pfam" id="PF07687"/>
    </source>
</evidence>
<dbReference type="SUPFAM" id="SSF55031">
    <property type="entry name" value="Bacterial exopeptidase dimerisation domain"/>
    <property type="match status" value="1"/>
</dbReference>
<feature type="active site" description="Proton acceptor" evidence="6">
    <location>
        <position position="218"/>
    </location>
</feature>
<evidence type="ECO:0000313" key="11">
    <source>
        <dbReference type="Proteomes" id="UP000030651"/>
    </source>
</evidence>
<dbReference type="eggNOG" id="KOG2275">
    <property type="taxonomic scope" value="Eukaryota"/>
</dbReference>
<feature type="binding site" evidence="7">
    <location>
        <position position="219"/>
    </location>
    <ligand>
        <name>Zn(2+)</name>
        <dbReference type="ChEBI" id="CHEBI:29105"/>
        <label>1</label>
    </ligand>
</feature>
<feature type="active site" evidence="6">
    <location>
        <position position="152"/>
    </location>
</feature>
<keyword evidence="8" id="KW-0732">Signal</keyword>
<dbReference type="AlphaFoldDB" id="W3XLS0"/>
<dbReference type="Gene3D" id="3.30.70.360">
    <property type="match status" value="1"/>
</dbReference>
<dbReference type="RefSeq" id="XP_007827012.1">
    <property type="nucleotide sequence ID" value="XM_007828821.1"/>
</dbReference>
<dbReference type="EMBL" id="KI912109">
    <property type="protein sequence ID" value="ETS86412.1"/>
    <property type="molecule type" value="Genomic_DNA"/>
</dbReference>
<dbReference type="KEGG" id="pfy:PFICI_00240"/>
<name>W3XLS0_PESFW</name>
<dbReference type="InParanoid" id="W3XLS0"/>
<evidence type="ECO:0000256" key="3">
    <source>
        <dbReference type="ARBA" id="ARBA00022723"/>
    </source>
</evidence>
<feature type="domain" description="Peptidase M20 dimerisation" evidence="9">
    <location>
        <begin position="267"/>
        <end position="418"/>
    </location>
</feature>
<dbReference type="InterPro" id="IPR036264">
    <property type="entry name" value="Bact_exopeptidase_dim_dom"/>
</dbReference>
<proteinExistence type="inferred from homology"/>
<keyword evidence="4" id="KW-0378">Hydrolase</keyword>
<dbReference type="Gene3D" id="1.10.150.900">
    <property type="match status" value="1"/>
</dbReference>
<dbReference type="PROSITE" id="PS00758">
    <property type="entry name" value="ARGE_DAPE_CPG2_1"/>
    <property type="match status" value="1"/>
</dbReference>
<dbReference type="OMA" id="KGHVDIW"/>
<feature type="binding site" evidence="7">
    <location>
        <position position="150"/>
    </location>
    <ligand>
        <name>Zn(2+)</name>
        <dbReference type="ChEBI" id="CHEBI:29105"/>
        <label>2</label>
    </ligand>
</feature>
<dbReference type="CDD" id="cd05674">
    <property type="entry name" value="M20_yscS"/>
    <property type="match status" value="1"/>
</dbReference>
<feature type="chain" id="PRO_5004834779" description="Peptidase M20 dimerisation domain-containing protein" evidence="8">
    <location>
        <begin position="22"/>
        <end position="553"/>
    </location>
</feature>
<feature type="binding site" evidence="7">
    <location>
        <position position="246"/>
    </location>
    <ligand>
        <name>Zn(2+)</name>
        <dbReference type="ChEBI" id="CHEBI:29105"/>
        <label>2</label>
    </ligand>
</feature>
<dbReference type="PANTHER" id="PTHR45962">
    <property type="entry name" value="N-FATTY-ACYL-AMINO ACID SYNTHASE/HYDROLASE PM20D1"/>
    <property type="match status" value="1"/>
</dbReference>
<dbReference type="GO" id="GO:0046872">
    <property type="term" value="F:metal ion binding"/>
    <property type="evidence" value="ECO:0007669"/>
    <property type="project" value="UniProtKB-KW"/>
</dbReference>
<dbReference type="InterPro" id="IPR011650">
    <property type="entry name" value="Peptidase_M20_dimer"/>
</dbReference>
<dbReference type="HOGENOM" id="CLU_021802_11_0_1"/>
<evidence type="ECO:0000256" key="1">
    <source>
        <dbReference type="ARBA" id="ARBA00006247"/>
    </source>
</evidence>
<evidence type="ECO:0000256" key="7">
    <source>
        <dbReference type="PIRSR" id="PIRSR037217-2"/>
    </source>
</evidence>
<dbReference type="OrthoDB" id="3064516at2759"/>
<keyword evidence="5 7" id="KW-0862">Zinc</keyword>
<dbReference type="Proteomes" id="UP000030651">
    <property type="component" value="Unassembled WGS sequence"/>
</dbReference>
<feature type="binding site" evidence="7">
    <location>
        <position position="523"/>
    </location>
    <ligand>
        <name>Zn(2+)</name>
        <dbReference type="ChEBI" id="CHEBI:29105"/>
        <label>1</label>
    </ligand>
</feature>
<dbReference type="Pfam" id="PF07687">
    <property type="entry name" value="M20_dimer"/>
    <property type="match status" value="1"/>
</dbReference>
<dbReference type="PIRSF" id="PIRSF037217">
    <property type="entry name" value="Carboxypeptidase_S"/>
    <property type="match status" value="1"/>
</dbReference>
<reference evidence="11" key="1">
    <citation type="journal article" date="2015" name="BMC Genomics">
        <title>Genomic and transcriptomic analysis of the endophytic fungus Pestalotiopsis fici reveals its lifestyle and high potential for synthesis of natural products.</title>
        <authorList>
            <person name="Wang X."/>
            <person name="Zhang X."/>
            <person name="Liu L."/>
            <person name="Xiang M."/>
            <person name="Wang W."/>
            <person name="Sun X."/>
            <person name="Che Y."/>
            <person name="Guo L."/>
            <person name="Liu G."/>
            <person name="Guo L."/>
            <person name="Wang C."/>
            <person name="Yin W.B."/>
            <person name="Stadler M."/>
            <person name="Zhang X."/>
            <person name="Liu X."/>
        </authorList>
    </citation>
    <scope>NUCLEOTIDE SEQUENCE [LARGE SCALE GENOMIC DNA]</scope>
    <source>
        <strain evidence="11">W106-1 / CGMCC3.15140</strain>
    </source>
</reference>
<evidence type="ECO:0000256" key="5">
    <source>
        <dbReference type="ARBA" id="ARBA00022833"/>
    </source>
</evidence>
<keyword evidence="3 7" id="KW-0479">Metal-binding</keyword>
<dbReference type="GO" id="GO:0004181">
    <property type="term" value="F:metallocarboxypeptidase activity"/>
    <property type="evidence" value="ECO:0007669"/>
    <property type="project" value="InterPro"/>
</dbReference>
<dbReference type="GeneID" id="19265253"/>
<evidence type="ECO:0000256" key="6">
    <source>
        <dbReference type="PIRSR" id="PIRSR037217-1"/>
    </source>
</evidence>
<protein>
    <recommendedName>
        <fullName evidence="9">Peptidase M20 dimerisation domain-containing protein</fullName>
    </recommendedName>
</protein>
<dbReference type="Gene3D" id="3.40.630.10">
    <property type="entry name" value="Zn peptidases"/>
    <property type="match status" value="1"/>
</dbReference>
<dbReference type="InterPro" id="IPR047177">
    <property type="entry name" value="Pept_M20A"/>
</dbReference>
<feature type="signal peptide" evidence="8">
    <location>
        <begin position="1"/>
        <end position="21"/>
    </location>
</feature>
<sequence length="553" mass="60971">MLWSKLTTAAGLPVVLSAATGRPFLATNGGQQVLGQVESQDFQCELPKVLDPSADGLPSAQELFDNEKALLKQVERHGTLVKVPSVSYDDNGEPGEDPRWDIFYTLHDTLKELYPTVHARMTRETVNTFGLVFTIKGTDSSLKPIMLTAHQDVVPVQDASSWKYPPFSAHFDGRWLWGRGSSDDKNSLSAIFSALETLLSNSEWVPKRTILVALGFDEESGTRGAGTIGPFLEERYGEQSMAIILDEGGMGLELLEDKVLYALPAVTEKGHIDVWLDLKVNGGHSSIPLPHTGIGIMSEIVVELEANPYQPKLIKDSPIYNHLVCQARYSPNAEPEVTKLIKSGDLDTLAQELATVDRFTQFRIQTSQSVDLINAGLKINAMPEKVKLGVNYRVAPHNTADEIKKKVLSLAKPIAAKYGVAIEAYKGEAAFEEFHPAYDVDYNGTLTITAKQGTDNAPISLTSGAVWDVFSGTIQHTFAFPDGTVVPVGELMTGNTDTRYYLKLSDNVYRWVPTRKDGSQNIHTVDEAIDMYSHVEALKFYYDLIRNFDQSNA</sequence>
<dbReference type="FunCoup" id="W3XLS0">
    <property type="interactions" value="40"/>
</dbReference>
<evidence type="ECO:0000256" key="4">
    <source>
        <dbReference type="ARBA" id="ARBA00022801"/>
    </source>
</evidence>
<feature type="binding site" evidence="7">
    <location>
        <position position="183"/>
    </location>
    <ligand>
        <name>Zn(2+)</name>
        <dbReference type="ChEBI" id="CHEBI:29105"/>
        <label>1</label>
    </ligand>
</feature>
<dbReference type="GO" id="GO:0051603">
    <property type="term" value="P:proteolysis involved in protein catabolic process"/>
    <property type="evidence" value="ECO:0007669"/>
    <property type="project" value="TreeGrafter"/>
</dbReference>
<dbReference type="STRING" id="1229662.W3XLS0"/>
<dbReference type="GO" id="GO:0000328">
    <property type="term" value="C:fungal-type vacuole lumen"/>
    <property type="evidence" value="ECO:0007669"/>
    <property type="project" value="TreeGrafter"/>
</dbReference>
<organism evidence="10 11">
    <name type="scientific">Pestalotiopsis fici (strain W106-1 / CGMCC3.15140)</name>
    <dbReference type="NCBI Taxonomy" id="1229662"/>
    <lineage>
        <taxon>Eukaryota</taxon>
        <taxon>Fungi</taxon>
        <taxon>Dikarya</taxon>
        <taxon>Ascomycota</taxon>
        <taxon>Pezizomycotina</taxon>
        <taxon>Sordariomycetes</taxon>
        <taxon>Xylariomycetidae</taxon>
        <taxon>Amphisphaeriales</taxon>
        <taxon>Sporocadaceae</taxon>
        <taxon>Pestalotiopsis</taxon>
    </lineage>
</organism>
<dbReference type="SUPFAM" id="SSF53187">
    <property type="entry name" value="Zn-dependent exopeptidases"/>
    <property type="match status" value="1"/>
</dbReference>
<gene>
    <name evidence="10" type="ORF">PFICI_00240</name>
</gene>
<evidence type="ECO:0000256" key="2">
    <source>
        <dbReference type="ARBA" id="ARBA00022670"/>
    </source>
</evidence>
<dbReference type="FunFam" id="3.40.630.10:FF:000027">
    <property type="entry name" value="N-fatty-acyl-amino acid synthase/hydrolase PM20D1"/>
    <property type="match status" value="1"/>
</dbReference>
<feature type="binding site" evidence="7">
    <location>
        <position position="183"/>
    </location>
    <ligand>
        <name>Zn(2+)</name>
        <dbReference type="ChEBI" id="CHEBI:29105"/>
        <label>2</label>
    </ligand>
</feature>
<comment type="similarity">
    <text evidence="1">Belongs to the peptidase M20A family.</text>
</comment>
<dbReference type="PANTHER" id="PTHR45962:SF1">
    <property type="entry name" value="N-FATTY-ACYL-AMINO ACID SYNTHASE_HYDROLASE PM20D1"/>
    <property type="match status" value="1"/>
</dbReference>
<accession>W3XLS0</accession>
<dbReference type="Pfam" id="PF01546">
    <property type="entry name" value="Peptidase_M20"/>
    <property type="match status" value="1"/>
</dbReference>
<dbReference type="InterPro" id="IPR002933">
    <property type="entry name" value="Peptidase_M20"/>
</dbReference>
<evidence type="ECO:0000256" key="8">
    <source>
        <dbReference type="SAM" id="SignalP"/>
    </source>
</evidence>
<keyword evidence="11" id="KW-1185">Reference proteome</keyword>
<dbReference type="InterPro" id="IPR017141">
    <property type="entry name" value="Pept_M20_carboxypep"/>
</dbReference>
<dbReference type="InterPro" id="IPR001261">
    <property type="entry name" value="ArgE/DapE_CS"/>
</dbReference>